<dbReference type="AlphaFoldDB" id="A0A1C3TW24"/>
<dbReference type="Proteomes" id="UP000199101">
    <property type="component" value="Unassembled WGS sequence"/>
</dbReference>
<gene>
    <name evidence="1" type="ORF">GA0061103_1087</name>
</gene>
<evidence type="ECO:0000313" key="2">
    <source>
        <dbReference type="Proteomes" id="UP000199101"/>
    </source>
</evidence>
<accession>A0A1C3TW24</accession>
<dbReference type="EMBL" id="FMAG01000001">
    <property type="protein sequence ID" value="SCB07467.1"/>
    <property type="molecule type" value="Genomic_DNA"/>
</dbReference>
<protein>
    <submittedName>
        <fullName evidence="1">Uncharacterized protein</fullName>
    </submittedName>
</protein>
<proteinExistence type="predicted"/>
<dbReference type="STRING" id="410764.GA0061103_1087"/>
<organism evidence="1 2">
    <name type="scientific">Rhizobium multihospitium</name>
    <dbReference type="NCBI Taxonomy" id="410764"/>
    <lineage>
        <taxon>Bacteria</taxon>
        <taxon>Pseudomonadati</taxon>
        <taxon>Pseudomonadota</taxon>
        <taxon>Alphaproteobacteria</taxon>
        <taxon>Hyphomicrobiales</taxon>
        <taxon>Rhizobiaceae</taxon>
        <taxon>Rhizobium/Agrobacterium group</taxon>
        <taxon>Rhizobium</taxon>
    </lineage>
</organism>
<dbReference type="RefSeq" id="WP_092706015.1">
    <property type="nucleotide sequence ID" value="NZ_FMAG01000001.1"/>
</dbReference>
<sequence length="351" mass="38196">MTILFAFGMPGVMSSWGVAAVHALAREAFGDYAIIATDTVEDLKQHVVARSGMHAVLVSQFPEARLSELILRVNVPFLLFLEDPLDAVSYLARATEQRDIGLVRAVSASLACLEPLASASGALVLRRNDIDQKGSIDLLLKTIDRHFSTDLKFEQIANALLHVGMAPAGQPSHAEAPKLEEAAAAMIAGYLMPQEAVPEVSEALRETARKVLRPLQFDRRESASASIFWPQETFLSGDSLGQALDDLVDLTGGARCLIYGPYLHLPPGRWNAKFVFDVDEDCQGQIFTLEVHAAELLGRLRVCPEGIGSFEAAVPVDIIDPRAPIEIRLMMDSGAIEGRLSAWSVEWLRAA</sequence>
<evidence type="ECO:0000313" key="1">
    <source>
        <dbReference type="EMBL" id="SCB07467.1"/>
    </source>
</evidence>
<name>A0A1C3TW24_9HYPH</name>
<keyword evidence="2" id="KW-1185">Reference proteome</keyword>
<reference evidence="2" key="1">
    <citation type="submission" date="2016-08" db="EMBL/GenBank/DDBJ databases">
        <authorList>
            <person name="Varghese N."/>
            <person name="Submissions Spin"/>
        </authorList>
    </citation>
    <scope>NUCLEOTIDE SEQUENCE [LARGE SCALE GENOMIC DNA]</scope>
    <source>
        <strain evidence="2">HAMBI 2975</strain>
    </source>
</reference>
<dbReference type="OrthoDB" id="7207000at2"/>